<keyword evidence="1" id="KW-1133">Transmembrane helix</keyword>
<keyword evidence="1" id="KW-0472">Membrane</keyword>
<feature type="transmembrane region" description="Helical" evidence="1">
    <location>
        <begin position="12"/>
        <end position="36"/>
    </location>
</feature>
<dbReference type="EMBL" id="CP090978">
    <property type="protein sequence ID" value="UJF33404.1"/>
    <property type="molecule type" value="Genomic_DNA"/>
</dbReference>
<feature type="transmembrane region" description="Helical" evidence="1">
    <location>
        <begin position="80"/>
        <end position="98"/>
    </location>
</feature>
<evidence type="ECO:0000313" key="3">
    <source>
        <dbReference type="Proteomes" id="UP001649230"/>
    </source>
</evidence>
<feature type="transmembrane region" description="Helical" evidence="1">
    <location>
        <begin position="56"/>
        <end position="73"/>
    </location>
</feature>
<sequence>MAQEAVQDPGFSLVYFVFGAIVALAITVFLVFPGWFGFKKTAPVKKAVPAAGYPSWFWWSLPVLFICWFMMWARLDVLKAAEAYTFVLCGGLLFSFWMELCTSETEAFPLFLRSLRSCSCWRLFPASAGLLLNI</sequence>
<protein>
    <submittedName>
        <fullName evidence="2">Uncharacterized protein</fullName>
    </submittedName>
</protein>
<gene>
    <name evidence="2" type="ORF">L0M14_28510</name>
</gene>
<evidence type="ECO:0000256" key="1">
    <source>
        <dbReference type="SAM" id="Phobius"/>
    </source>
</evidence>
<dbReference type="Proteomes" id="UP001649230">
    <property type="component" value="Chromosome"/>
</dbReference>
<evidence type="ECO:0000313" key="2">
    <source>
        <dbReference type="EMBL" id="UJF33404.1"/>
    </source>
</evidence>
<keyword evidence="1" id="KW-0812">Transmembrane</keyword>
<name>A0ABY3SHB9_9BACL</name>
<keyword evidence="3" id="KW-1185">Reference proteome</keyword>
<reference evidence="2 3" key="1">
    <citation type="journal article" date="2024" name="Int. J. Syst. Evol. Microbiol.">
        <title>Paenibacillus hexagrammi sp. nov., a novel bacterium isolated from the gut content of Hexagrammos agrammus.</title>
        <authorList>
            <person name="Jung H.K."/>
            <person name="Kim D.G."/>
            <person name="Zin H."/>
            <person name="Park J."/>
            <person name="Jung H."/>
            <person name="Kim Y.O."/>
            <person name="Kong H.J."/>
            <person name="Kim J.W."/>
            <person name="Kim Y.S."/>
        </authorList>
    </citation>
    <scope>NUCLEOTIDE SEQUENCE [LARGE SCALE GENOMIC DNA]</scope>
    <source>
        <strain evidence="2 3">YPD9-1</strain>
    </source>
</reference>
<proteinExistence type="predicted"/>
<organism evidence="2 3">
    <name type="scientific">Paenibacillus hexagrammi</name>
    <dbReference type="NCBI Taxonomy" id="2908839"/>
    <lineage>
        <taxon>Bacteria</taxon>
        <taxon>Bacillati</taxon>
        <taxon>Bacillota</taxon>
        <taxon>Bacilli</taxon>
        <taxon>Bacillales</taxon>
        <taxon>Paenibacillaceae</taxon>
        <taxon>Paenibacillus</taxon>
    </lineage>
</organism>
<dbReference type="RefSeq" id="WP_235119767.1">
    <property type="nucleotide sequence ID" value="NZ_CP090978.1"/>
</dbReference>
<accession>A0ABY3SHB9</accession>